<dbReference type="SUPFAM" id="SSF52279">
    <property type="entry name" value="Beta-D-glucan exohydrolase, C-terminal domain"/>
    <property type="match status" value="1"/>
</dbReference>
<protein>
    <submittedName>
        <fullName evidence="5">Beta-glucosidase</fullName>
    </submittedName>
</protein>
<dbReference type="Pfam" id="PF00933">
    <property type="entry name" value="Glyco_hydro_3"/>
    <property type="match status" value="1"/>
</dbReference>
<feature type="signal peptide" evidence="3">
    <location>
        <begin position="1"/>
        <end position="22"/>
    </location>
</feature>
<dbReference type="Proteomes" id="UP000029723">
    <property type="component" value="Unassembled WGS sequence"/>
</dbReference>
<gene>
    <name evidence="5" type="ORF">HMPREF9304_00145</name>
</gene>
<keyword evidence="2" id="KW-0378">Hydrolase</keyword>
<dbReference type="AlphaFoldDB" id="A0A098YV43"/>
<dbReference type="InterPro" id="IPR001764">
    <property type="entry name" value="Glyco_hydro_3_N"/>
</dbReference>
<dbReference type="Pfam" id="PF01915">
    <property type="entry name" value="Glyco_hydro_3_C"/>
    <property type="match status" value="1"/>
</dbReference>
<dbReference type="PROSITE" id="PS51820">
    <property type="entry name" value="PA14"/>
    <property type="match status" value="1"/>
</dbReference>
<feature type="chain" id="PRO_5001942857" evidence="3">
    <location>
        <begin position="23"/>
        <end position="851"/>
    </location>
</feature>
<evidence type="ECO:0000256" key="3">
    <source>
        <dbReference type="SAM" id="SignalP"/>
    </source>
</evidence>
<dbReference type="InterPro" id="IPR036962">
    <property type="entry name" value="Glyco_hydro_3_N_sf"/>
</dbReference>
<dbReference type="SMART" id="SM01217">
    <property type="entry name" value="Fn3_like"/>
    <property type="match status" value="1"/>
</dbReference>
<dbReference type="Gene3D" id="2.60.40.10">
    <property type="entry name" value="Immunoglobulins"/>
    <property type="match status" value="1"/>
</dbReference>
<evidence type="ECO:0000313" key="6">
    <source>
        <dbReference type="Proteomes" id="UP000029723"/>
    </source>
</evidence>
<dbReference type="Gene3D" id="3.20.20.300">
    <property type="entry name" value="Glycoside hydrolase, family 3, N-terminal domain"/>
    <property type="match status" value="1"/>
</dbReference>
<dbReference type="PRINTS" id="PR00133">
    <property type="entry name" value="GLHYDRLASE3"/>
</dbReference>
<dbReference type="PANTHER" id="PTHR42715:SF10">
    <property type="entry name" value="BETA-GLUCOSIDASE"/>
    <property type="match status" value="1"/>
</dbReference>
<reference evidence="5 6" key="1">
    <citation type="submission" date="2014-07" db="EMBL/GenBank/DDBJ databases">
        <authorList>
            <person name="McCorrison J."/>
            <person name="Sanka R."/>
            <person name="Torralba M."/>
            <person name="Gillis M."/>
            <person name="Haft D.H."/>
            <person name="Methe B."/>
            <person name="Sutton G."/>
            <person name="Nelson K.E."/>
        </authorList>
    </citation>
    <scope>NUCLEOTIDE SEQUENCE [LARGE SCALE GENOMIC DNA]</scope>
    <source>
        <strain evidence="5 6">S9-PR14</strain>
    </source>
</reference>
<dbReference type="Pfam" id="PF14310">
    <property type="entry name" value="Fn3-like"/>
    <property type="match status" value="1"/>
</dbReference>
<proteinExistence type="inferred from homology"/>
<dbReference type="InterPro" id="IPR026891">
    <property type="entry name" value="Fn3-like"/>
</dbReference>
<comment type="caution">
    <text evidence="5">The sequence shown here is derived from an EMBL/GenBank/DDBJ whole genome shotgun (WGS) entry which is preliminary data.</text>
</comment>
<dbReference type="Gene3D" id="3.40.50.1700">
    <property type="entry name" value="Glycoside hydrolase family 3 C-terminal domain"/>
    <property type="match status" value="1"/>
</dbReference>
<dbReference type="InterPro" id="IPR037524">
    <property type="entry name" value="PA14/GLEYA"/>
</dbReference>
<dbReference type="RefSeq" id="WP_036925443.1">
    <property type="nucleotide sequence ID" value="NZ_JRPQ01000001.1"/>
</dbReference>
<evidence type="ECO:0000256" key="1">
    <source>
        <dbReference type="ARBA" id="ARBA00005336"/>
    </source>
</evidence>
<accession>A0A098YV43</accession>
<dbReference type="Gene3D" id="2.60.120.260">
    <property type="entry name" value="Galactose-binding domain-like"/>
    <property type="match status" value="1"/>
</dbReference>
<organism evidence="5 6">
    <name type="scientific">Hoylesella timonensis S9-PR14</name>
    <dbReference type="NCBI Taxonomy" id="1401062"/>
    <lineage>
        <taxon>Bacteria</taxon>
        <taxon>Pseudomonadati</taxon>
        <taxon>Bacteroidota</taxon>
        <taxon>Bacteroidia</taxon>
        <taxon>Bacteroidales</taxon>
        <taxon>Prevotellaceae</taxon>
        <taxon>Hoylesella</taxon>
    </lineage>
</organism>
<dbReference type="OrthoDB" id="9805821at2"/>
<dbReference type="EMBL" id="JRPQ01000001">
    <property type="protein sequence ID" value="KGI23212.1"/>
    <property type="molecule type" value="Genomic_DNA"/>
</dbReference>
<evidence type="ECO:0000259" key="4">
    <source>
        <dbReference type="PROSITE" id="PS51820"/>
    </source>
</evidence>
<feature type="domain" description="PA14" evidence="4">
    <location>
        <begin position="439"/>
        <end position="584"/>
    </location>
</feature>
<dbReference type="PANTHER" id="PTHR42715">
    <property type="entry name" value="BETA-GLUCOSIDASE"/>
    <property type="match status" value="1"/>
</dbReference>
<dbReference type="GO" id="GO:0005975">
    <property type="term" value="P:carbohydrate metabolic process"/>
    <property type="evidence" value="ECO:0007669"/>
    <property type="project" value="InterPro"/>
</dbReference>
<name>A0A098YV43_9BACT</name>
<dbReference type="InterPro" id="IPR013783">
    <property type="entry name" value="Ig-like_fold"/>
</dbReference>
<dbReference type="SUPFAM" id="SSF51445">
    <property type="entry name" value="(Trans)glycosidases"/>
    <property type="match status" value="1"/>
</dbReference>
<dbReference type="InterPro" id="IPR050288">
    <property type="entry name" value="Cellulose_deg_GH3"/>
</dbReference>
<dbReference type="GO" id="GO:0008422">
    <property type="term" value="F:beta-glucosidase activity"/>
    <property type="evidence" value="ECO:0007669"/>
    <property type="project" value="UniProtKB-ARBA"/>
</dbReference>
<dbReference type="InterPro" id="IPR017853">
    <property type="entry name" value="GH"/>
</dbReference>
<dbReference type="InterPro" id="IPR036881">
    <property type="entry name" value="Glyco_hydro_3_C_sf"/>
</dbReference>
<evidence type="ECO:0000313" key="5">
    <source>
        <dbReference type="EMBL" id="KGI23212.1"/>
    </source>
</evidence>
<dbReference type="InterPro" id="IPR002772">
    <property type="entry name" value="Glyco_hydro_3_C"/>
</dbReference>
<keyword evidence="3" id="KW-0732">Signal</keyword>
<comment type="similarity">
    <text evidence="1">Belongs to the glycosyl hydrolase 3 family.</text>
</comment>
<dbReference type="FunFam" id="2.60.40.10:FF:000495">
    <property type="entry name" value="Periplasmic beta-glucosidase"/>
    <property type="match status" value="1"/>
</dbReference>
<sequence length="851" mass="94962">MNYLRQTLYIAVLALISPLCMSAQTLPFQQKTLSPRERVNDLVGRMTLNEKIYMLQSDFFYRGCERLGIPCLETADGPLGVASWGLKGRATAFPSQLSLAASWNRDLAYRIGAIYAKEWKARGIQVFYGPGVNIYRSSKDSRNFEYMGEDPYLASEMAVPFIQGIQQNGILATVKHFVANDQEFDRYHVSSEVSERALQEIYYPPFKAAIQRAGVGAIMMGYNLVNGVYCAQNKQLMSDVLRRKWGFQGTMMSDWGATHSTLESVRAGLDMELGTFDYLNQRQLLPLIKSGAIKTSEIDSMVTHILLPCFRLGLFDKSVSRDVSVPTYNEEANQTAYEEACEGIILLKNNDGILPLKSPSSIAVIGPNANPNVVSDNCYDVKGCSYGGGGSSKVNPWYVVTDLEGIKKAFPQAQVSYHEGVSNAYKRRLFSNSVFTTSQGKRGLQACYVSLVDSGKVSTGTHSINQIDKQIDFRWEEGASAVRSLGAAYQVEWKGVIASERNDSILIFVDAQGGYRLDVDGSTVIDKRHSQTFANQWVKIPSQKGRKHTVCLTYWNRNCHPAEIRMGWDYAHAVDYSEALDLARKADCVVFCGGLDASLEFEGTDRSFELPYGQDALIQALIKANPRTIVAMHGGGAMDMSAWIDKVPALLHMLYPGQEGGTALGQILSGKVNPSAKLPFTMERKWEDSPACGNYDETRMLRKVFYREGIYVGYRGYERKGIKPLFAFGHGLSYTTFAYDNLSLVVTDKKKGMVKVAFDITNTGRQDGAEVVQLYVHDPVAMVDRPYKELKNFAKVFLKAGETRHVEMLLRDDAFKYYHPKRHAWVLEHGKFDILVGASSADVRLRGSIKL</sequence>
<evidence type="ECO:0000256" key="2">
    <source>
        <dbReference type="ARBA" id="ARBA00022801"/>
    </source>
</evidence>